<dbReference type="GO" id="GO:0061630">
    <property type="term" value="F:ubiquitin protein ligase activity"/>
    <property type="evidence" value="ECO:0007669"/>
    <property type="project" value="TreeGrafter"/>
</dbReference>
<dbReference type="GO" id="GO:0008270">
    <property type="term" value="F:zinc ion binding"/>
    <property type="evidence" value="ECO:0007669"/>
    <property type="project" value="UniProtKB-KW"/>
</dbReference>
<dbReference type="InterPro" id="IPR011042">
    <property type="entry name" value="6-blade_b-propeller_TolB-like"/>
</dbReference>
<dbReference type="Proteomes" id="UP000663828">
    <property type="component" value="Unassembled WGS sequence"/>
</dbReference>
<sequence>MTADLFIREVFYNQPKLSPDACWNPDGITFAVEAAIDWKSSSLFVERNNTVYVLKIWRADVREWREGSTTVTIFGNWFSLKGLFVSIDGDIHVDNDSIDQVEEWTLDARKSVIEIQIISSCWGLFVDIANYLYCSLFNGHQVVKHSLNVSMNMETVDVVAGNGTKGPDSNMLATPKGIFVSINFDLYVADSENDRVQLFKFGQLDGITVAGRGVSSNISLYCPTAIFMDADEYLFIVDQNNHRIIRSAPDGFRCLVGCSGVQGEAPNQLAYPSPAAFDRYGNIFVADLNNMRIQKFILVNNTSNTPSIVQSMYSSELTADSQMYLRHGKREDYYYEAIQVNFVDSGCYILVSNSTVDTYGYLYTNNFNLFNPSKNLFLQDDNLGGGDQFKFTSYLDINTTYILVVTTSASKMQGNFSISASGSNKITLTRISEYLQYLLNN</sequence>
<dbReference type="PANTHER" id="PTHR24104">
    <property type="entry name" value="E3 UBIQUITIN-PROTEIN LIGASE NHLRC1-RELATED"/>
    <property type="match status" value="1"/>
</dbReference>
<dbReference type="EMBL" id="CAJNOR010002120">
    <property type="protein sequence ID" value="CAF1250334.1"/>
    <property type="molecule type" value="Genomic_DNA"/>
</dbReference>
<dbReference type="AlphaFoldDB" id="A0A814ZZ13"/>
<dbReference type="PANTHER" id="PTHR24104:SF25">
    <property type="entry name" value="PROTEIN LIN-41"/>
    <property type="match status" value="1"/>
</dbReference>
<protein>
    <recommendedName>
        <fullName evidence="3">NHL repeat containing protein-like protein</fullName>
    </recommendedName>
</protein>
<comment type="caution">
    <text evidence="1">The sequence shown here is derived from an EMBL/GenBank/DDBJ whole genome shotgun (WGS) entry which is preliminary data.</text>
</comment>
<evidence type="ECO:0000313" key="1">
    <source>
        <dbReference type="EMBL" id="CAF1250334.1"/>
    </source>
</evidence>
<evidence type="ECO:0008006" key="3">
    <source>
        <dbReference type="Google" id="ProtNLM"/>
    </source>
</evidence>
<dbReference type="Gene3D" id="2.120.10.30">
    <property type="entry name" value="TolB, C-terminal domain"/>
    <property type="match status" value="1"/>
</dbReference>
<reference evidence="1" key="1">
    <citation type="submission" date="2021-02" db="EMBL/GenBank/DDBJ databases">
        <authorList>
            <person name="Nowell W R."/>
        </authorList>
    </citation>
    <scope>NUCLEOTIDE SEQUENCE</scope>
</reference>
<dbReference type="GO" id="GO:0043161">
    <property type="term" value="P:proteasome-mediated ubiquitin-dependent protein catabolic process"/>
    <property type="evidence" value="ECO:0007669"/>
    <property type="project" value="TreeGrafter"/>
</dbReference>
<dbReference type="CDD" id="cd05819">
    <property type="entry name" value="NHL"/>
    <property type="match status" value="1"/>
</dbReference>
<dbReference type="SUPFAM" id="SSF101898">
    <property type="entry name" value="NHL repeat"/>
    <property type="match status" value="1"/>
</dbReference>
<proteinExistence type="predicted"/>
<evidence type="ECO:0000313" key="2">
    <source>
        <dbReference type="Proteomes" id="UP000663828"/>
    </source>
</evidence>
<accession>A0A814ZZ13</accession>
<organism evidence="1 2">
    <name type="scientific">Adineta ricciae</name>
    <name type="common">Rotifer</name>
    <dbReference type="NCBI Taxonomy" id="249248"/>
    <lineage>
        <taxon>Eukaryota</taxon>
        <taxon>Metazoa</taxon>
        <taxon>Spiralia</taxon>
        <taxon>Gnathifera</taxon>
        <taxon>Rotifera</taxon>
        <taxon>Eurotatoria</taxon>
        <taxon>Bdelloidea</taxon>
        <taxon>Adinetida</taxon>
        <taxon>Adinetidae</taxon>
        <taxon>Adineta</taxon>
    </lineage>
</organism>
<gene>
    <name evidence="1" type="ORF">XAT740_LOCUS26220</name>
</gene>
<name>A0A814ZZ13_ADIRI</name>
<dbReference type="GO" id="GO:0000209">
    <property type="term" value="P:protein polyubiquitination"/>
    <property type="evidence" value="ECO:0007669"/>
    <property type="project" value="TreeGrafter"/>
</dbReference>
<dbReference type="InterPro" id="IPR050952">
    <property type="entry name" value="TRIM-NHL_E3_ligases"/>
</dbReference>
<keyword evidence="2" id="KW-1185">Reference proteome</keyword>